<keyword evidence="5" id="KW-1185">Reference proteome</keyword>
<dbReference type="InterPro" id="IPR050832">
    <property type="entry name" value="Bact_Acetyltransf"/>
</dbReference>
<dbReference type="RefSeq" id="WP_133976739.1">
    <property type="nucleotide sequence ID" value="NZ_SOCE01000001.1"/>
</dbReference>
<dbReference type="Gene3D" id="3.40.630.30">
    <property type="match status" value="1"/>
</dbReference>
<dbReference type="InterPro" id="IPR016181">
    <property type="entry name" value="Acyl_CoA_acyltransferase"/>
</dbReference>
<dbReference type="CDD" id="cd04301">
    <property type="entry name" value="NAT_SF"/>
    <property type="match status" value="1"/>
</dbReference>
<evidence type="ECO:0000313" key="4">
    <source>
        <dbReference type="EMBL" id="TDU86872.1"/>
    </source>
</evidence>
<evidence type="ECO:0000313" key="5">
    <source>
        <dbReference type="Proteomes" id="UP000295151"/>
    </source>
</evidence>
<gene>
    <name evidence="4" type="ORF">EV138_0388</name>
</gene>
<evidence type="ECO:0000259" key="3">
    <source>
        <dbReference type="PROSITE" id="PS51186"/>
    </source>
</evidence>
<dbReference type="PANTHER" id="PTHR43877">
    <property type="entry name" value="AMINOALKYLPHOSPHONATE N-ACETYLTRANSFERASE-RELATED-RELATED"/>
    <property type="match status" value="1"/>
</dbReference>
<proteinExistence type="predicted"/>
<dbReference type="PROSITE" id="PS51186">
    <property type="entry name" value="GNAT"/>
    <property type="match status" value="1"/>
</dbReference>
<dbReference type="GO" id="GO:0016747">
    <property type="term" value="F:acyltransferase activity, transferring groups other than amino-acyl groups"/>
    <property type="evidence" value="ECO:0007669"/>
    <property type="project" value="InterPro"/>
</dbReference>
<reference evidence="4 5" key="1">
    <citation type="submission" date="2019-03" db="EMBL/GenBank/DDBJ databases">
        <title>Genomic Encyclopedia of Type Strains, Phase III (KMG-III): the genomes of soil and plant-associated and newly described type strains.</title>
        <authorList>
            <person name="Whitman W."/>
        </authorList>
    </citation>
    <scope>NUCLEOTIDE SEQUENCE [LARGE SCALE GENOMIC DNA]</scope>
    <source>
        <strain evidence="4 5">VKM Ac-2575</strain>
    </source>
</reference>
<sequence length="209" mass="22393">MSDDFGVPEPDHLSSMGATEDPIAESSVRLALPAEADAIGQIQVAAWRRAYEDLLPADVLADLDPAQFAAQWRAALLVPGEARNRVMVALSGRTLVGFAAITASDDPDADPRNDALVAELAVDPEATRAGHGSRLLNAVVDTIRADGFSRVTVWVNSTDDVLRAFYTDSGWAPDGASRELDLYGDGTTRVKQVRLHTDPSERTELDLAP</sequence>
<keyword evidence="2" id="KW-0012">Acyltransferase</keyword>
<evidence type="ECO:0000256" key="1">
    <source>
        <dbReference type="ARBA" id="ARBA00022679"/>
    </source>
</evidence>
<dbReference type="AlphaFoldDB" id="A0A4R7T4X1"/>
<organism evidence="4 5">
    <name type="scientific">Kribbella voronezhensis</name>
    <dbReference type="NCBI Taxonomy" id="2512212"/>
    <lineage>
        <taxon>Bacteria</taxon>
        <taxon>Bacillati</taxon>
        <taxon>Actinomycetota</taxon>
        <taxon>Actinomycetes</taxon>
        <taxon>Propionibacteriales</taxon>
        <taxon>Kribbellaceae</taxon>
        <taxon>Kribbella</taxon>
    </lineage>
</organism>
<name>A0A4R7T4X1_9ACTN</name>
<protein>
    <submittedName>
        <fullName evidence="4">Acetyltransferase (GNAT) family protein</fullName>
    </submittedName>
</protein>
<dbReference type="InterPro" id="IPR000182">
    <property type="entry name" value="GNAT_dom"/>
</dbReference>
<comment type="caution">
    <text evidence="4">The sequence shown here is derived from an EMBL/GenBank/DDBJ whole genome shotgun (WGS) entry which is preliminary data.</text>
</comment>
<evidence type="ECO:0000256" key="2">
    <source>
        <dbReference type="ARBA" id="ARBA00023315"/>
    </source>
</evidence>
<dbReference type="SUPFAM" id="SSF55729">
    <property type="entry name" value="Acyl-CoA N-acyltransferases (Nat)"/>
    <property type="match status" value="1"/>
</dbReference>
<accession>A0A4R7T4X1</accession>
<feature type="domain" description="N-acetyltransferase" evidence="3">
    <location>
        <begin position="26"/>
        <end position="194"/>
    </location>
</feature>
<dbReference type="Pfam" id="PF00583">
    <property type="entry name" value="Acetyltransf_1"/>
    <property type="match status" value="1"/>
</dbReference>
<keyword evidence="1 4" id="KW-0808">Transferase</keyword>
<dbReference type="EMBL" id="SOCE01000001">
    <property type="protein sequence ID" value="TDU86872.1"/>
    <property type="molecule type" value="Genomic_DNA"/>
</dbReference>
<dbReference type="OrthoDB" id="5243635at2"/>
<dbReference type="Proteomes" id="UP000295151">
    <property type="component" value="Unassembled WGS sequence"/>
</dbReference>